<feature type="transmembrane region" description="Helical" evidence="2">
    <location>
        <begin position="289"/>
        <end position="311"/>
    </location>
</feature>
<name>A0ABR2ZAJ5_9AGAR</name>
<evidence type="ECO:0000256" key="3">
    <source>
        <dbReference type="SAM" id="SignalP"/>
    </source>
</evidence>
<organism evidence="4 5">
    <name type="scientific">Marasmius tenuissimus</name>
    <dbReference type="NCBI Taxonomy" id="585030"/>
    <lineage>
        <taxon>Eukaryota</taxon>
        <taxon>Fungi</taxon>
        <taxon>Dikarya</taxon>
        <taxon>Basidiomycota</taxon>
        <taxon>Agaricomycotina</taxon>
        <taxon>Agaricomycetes</taxon>
        <taxon>Agaricomycetidae</taxon>
        <taxon>Agaricales</taxon>
        <taxon>Marasmiineae</taxon>
        <taxon>Marasmiaceae</taxon>
        <taxon>Marasmius</taxon>
    </lineage>
</organism>
<keyword evidence="2" id="KW-0812">Transmembrane</keyword>
<evidence type="ECO:0000256" key="2">
    <source>
        <dbReference type="SAM" id="Phobius"/>
    </source>
</evidence>
<feature type="region of interest" description="Disordered" evidence="1">
    <location>
        <begin position="320"/>
        <end position="360"/>
    </location>
</feature>
<dbReference type="Proteomes" id="UP001437256">
    <property type="component" value="Unassembled WGS sequence"/>
</dbReference>
<dbReference type="EMBL" id="JBBXMP010000288">
    <property type="protein sequence ID" value="KAL0058665.1"/>
    <property type="molecule type" value="Genomic_DNA"/>
</dbReference>
<feature type="chain" id="PRO_5046106067" evidence="3">
    <location>
        <begin position="24"/>
        <end position="433"/>
    </location>
</feature>
<evidence type="ECO:0000256" key="1">
    <source>
        <dbReference type="SAM" id="MobiDB-lite"/>
    </source>
</evidence>
<comment type="caution">
    <text evidence="4">The sequence shown here is derived from an EMBL/GenBank/DDBJ whole genome shotgun (WGS) entry which is preliminary data.</text>
</comment>
<accession>A0ABR2ZAJ5</accession>
<protein>
    <submittedName>
        <fullName evidence="4">Uncharacterized protein</fullName>
    </submittedName>
</protein>
<reference evidence="4 5" key="1">
    <citation type="submission" date="2024-05" db="EMBL/GenBank/DDBJ databases">
        <title>A draft genome resource for the thread blight pathogen Marasmius tenuissimus strain MS-2.</title>
        <authorList>
            <person name="Yulfo-Soto G.E."/>
            <person name="Baruah I.K."/>
            <person name="Amoako-Attah I."/>
            <person name="Bukari Y."/>
            <person name="Meinhardt L.W."/>
            <person name="Bailey B.A."/>
            <person name="Cohen S.P."/>
        </authorList>
    </citation>
    <scope>NUCLEOTIDE SEQUENCE [LARGE SCALE GENOMIC DNA]</scope>
    <source>
        <strain evidence="4 5">MS-2</strain>
    </source>
</reference>
<feature type="region of interest" description="Disordered" evidence="1">
    <location>
        <begin position="130"/>
        <end position="206"/>
    </location>
</feature>
<feature type="compositionally biased region" description="Low complexity" evidence="1">
    <location>
        <begin position="272"/>
        <end position="284"/>
    </location>
</feature>
<gene>
    <name evidence="4" type="ORF">AAF712_014648</name>
</gene>
<sequence>MNPNGKRSLLILSCSVWLRQVVSFEVETPLPDTVTLSQPFIFTWCRDTSDQPSAYLQFGAFYPGSSVTGQIFNAGENTRGAYTMTPTIAGEFDLRGRTGYSSDSAELQENVFLLPHKIFVQAANGPVAYPTHPIPTQTTPLTATKTETSGAEETRTQTQTQTTGASAPTNTDGAKNGNMNTSTPLPAGLQPTSLSPSTAGSGDPTLSISHTAAAQELGASGQGAGTGTESQASSPTDPTNPTSGVDTPWVPSGTGVIERFGTGTDGAPAPPTSTDGSGSDPTSSNHTGAIVGGVIAAIVAISILVALFLCLRRGKQRKRRSRIDSIVRPLSPSDYPNITQKSRLMSSSRSAAPLSQEETDHKARIDELVQCLDESSSVDQPDHSGQEEIPPHFRARFQEMAQRVARLEAEIESTAPPTYASDAGTPSGSLREA</sequence>
<evidence type="ECO:0000313" key="4">
    <source>
        <dbReference type="EMBL" id="KAL0058665.1"/>
    </source>
</evidence>
<evidence type="ECO:0000313" key="5">
    <source>
        <dbReference type="Proteomes" id="UP001437256"/>
    </source>
</evidence>
<feature type="compositionally biased region" description="Low complexity" evidence="1">
    <location>
        <begin position="134"/>
        <end position="148"/>
    </location>
</feature>
<proteinExistence type="predicted"/>
<feature type="compositionally biased region" description="Polar residues" evidence="1">
    <location>
        <begin position="227"/>
        <end position="245"/>
    </location>
</feature>
<feature type="signal peptide" evidence="3">
    <location>
        <begin position="1"/>
        <end position="23"/>
    </location>
</feature>
<feature type="compositionally biased region" description="Polar residues" evidence="1">
    <location>
        <begin position="164"/>
        <end position="206"/>
    </location>
</feature>
<keyword evidence="5" id="KW-1185">Reference proteome</keyword>
<keyword evidence="2" id="KW-0472">Membrane</keyword>
<feature type="compositionally biased region" description="Polar residues" evidence="1">
    <location>
        <begin position="334"/>
        <end position="350"/>
    </location>
</feature>
<feature type="region of interest" description="Disordered" evidence="1">
    <location>
        <begin position="218"/>
        <end position="284"/>
    </location>
</feature>
<keyword evidence="3" id="KW-0732">Signal</keyword>
<feature type="compositionally biased region" description="Polar residues" evidence="1">
    <location>
        <begin position="424"/>
        <end position="433"/>
    </location>
</feature>
<keyword evidence="2" id="KW-1133">Transmembrane helix</keyword>
<feature type="region of interest" description="Disordered" evidence="1">
    <location>
        <begin position="407"/>
        <end position="433"/>
    </location>
</feature>